<name>A0ABQ4QXJ3_9HYPH</name>
<dbReference type="PANTHER" id="PTHR22939:SF129">
    <property type="entry name" value="SERINE PROTEASE HTRA2, MITOCHONDRIAL"/>
    <property type="match status" value="1"/>
</dbReference>
<dbReference type="InterPro" id="IPR001478">
    <property type="entry name" value="PDZ"/>
</dbReference>
<dbReference type="PRINTS" id="PR00834">
    <property type="entry name" value="PROTEASES2C"/>
</dbReference>
<dbReference type="RefSeq" id="WP_128562898.1">
    <property type="nucleotide sequence ID" value="NZ_BPQH01000008.1"/>
</dbReference>
<dbReference type="Gene3D" id="2.40.10.120">
    <property type="match status" value="1"/>
</dbReference>
<dbReference type="SUPFAM" id="SSF50156">
    <property type="entry name" value="PDZ domain-like"/>
    <property type="match status" value="1"/>
</dbReference>
<dbReference type="PROSITE" id="PS50106">
    <property type="entry name" value="PDZ"/>
    <property type="match status" value="1"/>
</dbReference>
<dbReference type="Pfam" id="PF13180">
    <property type="entry name" value="PDZ_2"/>
    <property type="match status" value="1"/>
</dbReference>
<sequence length="296" mass="29756">MPDTPTPPASPILSLSGALRHAVAAAAPSVVAVHSHRARSSGFVWRPGLVVTADEALAEEGDVAVTAQGGRRLGATLVGRDPSTDVALLRIDDDALPAAALAPEPVAAGSLALALGSQDGAPLAALGLVALAGPAWRSMRGGEIDARIELDLALRRRAEGGLALDAAGQALGMTVFGPRRRVLVIPGATVARVAEKLLAHGRIPRGYLGLGLQPVRRDDGGAGLMVMSVEPGGPGAAAGLRQGDVVAAIDGEPVAGLQALQRALGPGSVGTPVRLTLRRAGEAVEAALTIGERPHP</sequence>
<dbReference type="InterPro" id="IPR001940">
    <property type="entry name" value="Peptidase_S1C"/>
</dbReference>
<protein>
    <submittedName>
        <fullName evidence="6">Serine protease HtrA</fullName>
    </submittedName>
</protein>
<reference evidence="6" key="1">
    <citation type="journal article" date="2021" name="Front. Microbiol.">
        <title>Comprehensive Comparative Genomics and Phenotyping of Methylobacterium Species.</title>
        <authorList>
            <person name="Alessa O."/>
            <person name="Ogura Y."/>
            <person name="Fujitani Y."/>
            <person name="Takami H."/>
            <person name="Hayashi T."/>
            <person name="Sahin N."/>
            <person name="Tani A."/>
        </authorList>
    </citation>
    <scope>NUCLEOTIDE SEQUENCE</scope>
    <source>
        <strain evidence="6">KCTC 52305</strain>
    </source>
</reference>
<dbReference type="Gene3D" id="2.30.42.10">
    <property type="match status" value="1"/>
</dbReference>
<dbReference type="InterPro" id="IPR036034">
    <property type="entry name" value="PDZ_sf"/>
</dbReference>
<dbReference type="EMBL" id="BPQH01000008">
    <property type="protein sequence ID" value="GJD50086.1"/>
    <property type="molecule type" value="Genomic_DNA"/>
</dbReference>
<dbReference type="SUPFAM" id="SSF50494">
    <property type="entry name" value="Trypsin-like serine proteases"/>
    <property type="match status" value="1"/>
</dbReference>
<keyword evidence="7" id="KW-1185">Reference proteome</keyword>
<dbReference type="InterPro" id="IPR009003">
    <property type="entry name" value="Peptidase_S1_PA"/>
</dbReference>
<dbReference type="Pfam" id="PF13365">
    <property type="entry name" value="Trypsin_2"/>
    <property type="match status" value="1"/>
</dbReference>
<dbReference type="PANTHER" id="PTHR22939">
    <property type="entry name" value="SERINE PROTEASE FAMILY S1C HTRA-RELATED"/>
    <property type="match status" value="1"/>
</dbReference>
<dbReference type="GO" id="GO:0006508">
    <property type="term" value="P:proteolysis"/>
    <property type="evidence" value="ECO:0007669"/>
    <property type="project" value="UniProtKB-KW"/>
</dbReference>
<evidence type="ECO:0000256" key="1">
    <source>
        <dbReference type="ARBA" id="ARBA00010541"/>
    </source>
</evidence>
<proteinExistence type="inferred from homology"/>
<keyword evidence="3" id="KW-0378">Hydrolase</keyword>
<keyword evidence="4" id="KW-0720">Serine protease</keyword>
<dbReference type="Proteomes" id="UP001055167">
    <property type="component" value="Unassembled WGS sequence"/>
</dbReference>
<evidence type="ECO:0000313" key="7">
    <source>
        <dbReference type="Proteomes" id="UP001055167"/>
    </source>
</evidence>
<gene>
    <name evidence="6" type="primary">htrA_2</name>
    <name evidence="6" type="ORF">OPKNFCMD_2822</name>
</gene>
<organism evidence="6 7">
    <name type="scientific">Methylobacterium crusticola</name>
    <dbReference type="NCBI Taxonomy" id="1697972"/>
    <lineage>
        <taxon>Bacteria</taxon>
        <taxon>Pseudomonadati</taxon>
        <taxon>Pseudomonadota</taxon>
        <taxon>Alphaproteobacteria</taxon>
        <taxon>Hyphomicrobiales</taxon>
        <taxon>Methylobacteriaceae</taxon>
        <taxon>Methylobacterium</taxon>
    </lineage>
</organism>
<reference evidence="6" key="2">
    <citation type="submission" date="2021-08" db="EMBL/GenBank/DDBJ databases">
        <authorList>
            <person name="Tani A."/>
            <person name="Ola A."/>
            <person name="Ogura Y."/>
            <person name="Katsura K."/>
            <person name="Hayashi T."/>
        </authorList>
    </citation>
    <scope>NUCLEOTIDE SEQUENCE</scope>
    <source>
        <strain evidence="6">KCTC 52305</strain>
    </source>
</reference>
<evidence type="ECO:0000256" key="3">
    <source>
        <dbReference type="ARBA" id="ARBA00022801"/>
    </source>
</evidence>
<dbReference type="SMART" id="SM00228">
    <property type="entry name" value="PDZ"/>
    <property type="match status" value="1"/>
</dbReference>
<feature type="domain" description="PDZ" evidence="5">
    <location>
        <begin position="197"/>
        <end position="281"/>
    </location>
</feature>
<evidence type="ECO:0000259" key="5">
    <source>
        <dbReference type="PROSITE" id="PS50106"/>
    </source>
</evidence>
<comment type="similarity">
    <text evidence="1">Belongs to the peptidase S1C family.</text>
</comment>
<accession>A0ABQ4QXJ3</accession>
<comment type="caution">
    <text evidence="6">The sequence shown here is derived from an EMBL/GenBank/DDBJ whole genome shotgun (WGS) entry which is preliminary data.</text>
</comment>
<evidence type="ECO:0000256" key="4">
    <source>
        <dbReference type="ARBA" id="ARBA00022825"/>
    </source>
</evidence>
<evidence type="ECO:0000256" key="2">
    <source>
        <dbReference type="ARBA" id="ARBA00022670"/>
    </source>
</evidence>
<dbReference type="GO" id="GO:0008233">
    <property type="term" value="F:peptidase activity"/>
    <property type="evidence" value="ECO:0007669"/>
    <property type="project" value="UniProtKB-KW"/>
</dbReference>
<keyword evidence="2 6" id="KW-0645">Protease</keyword>
<evidence type="ECO:0000313" key="6">
    <source>
        <dbReference type="EMBL" id="GJD50086.1"/>
    </source>
</evidence>